<gene>
    <name evidence="1" type="ORF">E2C06_33070</name>
</gene>
<dbReference type="EMBL" id="SMSJ01000128">
    <property type="protein sequence ID" value="TDH58358.1"/>
    <property type="molecule type" value="Genomic_DNA"/>
</dbReference>
<comment type="caution">
    <text evidence="1">The sequence shown here is derived from an EMBL/GenBank/DDBJ whole genome shotgun (WGS) entry which is preliminary data.</text>
</comment>
<accession>A0A4R5Q7D8</accession>
<dbReference type="OrthoDB" id="5240615at2"/>
<protein>
    <submittedName>
        <fullName evidence="1">Uncharacterized protein</fullName>
    </submittedName>
</protein>
<organism evidence="1 2">
    <name type="scientific">Dankookia rubra</name>
    <dbReference type="NCBI Taxonomy" id="1442381"/>
    <lineage>
        <taxon>Bacteria</taxon>
        <taxon>Pseudomonadati</taxon>
        <taxon>Pseudomonadota</taxon>
        <taxon>Alphaproteobacteria</taxon>
        <taxon>Acetobacterales</taxon>
        <taxon>Roseomonadaceae</taxon>
        <taxon>Dankookia</taxon>
    </lineage>
</organism>
<dbReference type="Proteomes" id="UP000295096">
    <property type="component" value="Unassembled WGS sequence"/>
</dbReference>
<dbReference type="RefSeq" id="WP_133292819.1">
    <property type="nucleotide sequence ID" value="NZ_SMSJ01000128.1"/>
</dbReference>
<sequence length="157" mass="17471">MTVGIALTLVGAVTKSRSLERRFGNWTVSLDLRPTNWTAGLWIDAGPVVQFWLGPVGLGVAKVKPDDGRCWDCACTLARVTVGRTEFRLEVDANIWQVGAAFARGWRDFGLYLGPALNVQVEHNVGWRDPRPNPLLRLLVPMQAPRWSILLIRPGRS</sequence>
<keyword evidence="2" id="KW-1185">Reference proteome</keyword>
<evidence type="ECO:0000313" key="1">
    <source>
        <dbReference type="EMBL" id="TDH58358.1"/>
    </source>
</evidence>
<reference evidence="1 2" key="1">
    <citation type="journal article" date="2016" name="J. Microbiol.">
        <title>Dankookia rubra gen. nov., sp. nov., an alphaproteobacterium isolated from sediment of a shallow stream.</title>
        <authorList>
            <person name="Kim W.H."/>
            <person name="Kim D.H."/>
            <person name="Kang K."/>
            <person name="Ahn T.Y."/>
        </authorList>
    </citation>
    <scope>NUCLEOTIDE SEQUENCE [LARGE SCALE GENOMIC DNA]</scope>
    <source>
        <strain evidence="1 2">JCM30602</strain>
    </source>
</reference>
<evidence type="ECO:0000313" key="2">
    <source>
        <dbReference type="Proteomes" id="UP000295096"/>
    </source>
</evidence>
<proteinExistence type="predicted"/>
<dbReference type="AlphaFoldDB" id="A0A4R5Q7D8"/>
<name>A0A4R5Q7D8_9PROT</name>